<evidence type="ECO:0008006" key="12">
    <source>
        <dbReference type="Google" id="ProtNLM"/>
    </source>
</evidence>
<keyword evidence="7 9" id="KW-1133">Transmembrane helix</keyword>
<dbReference type="EMBL" id="LFMY01000014">
    <property type="protein sequence ID" value="OKL56536.1"/>
    <property type="molecule type" value="Genomic_DNA"/>
</dbReference>
<dbReference type="Gene3D" id="1.20.120.1780">
    <property type="entry name" value="UbiA prenyltransferase"/>
    <property type="match status" value="1"/>
</dbReference>
<accession>A0A225ANL2</accession>
<dbReference type="GO" id="GO:0005743">
    <property type="term" value="C:mitochondrial inner membrane"/>
    <property type="evidence" value="ECO:0007669"/>
    <property type="project" value="TreeGrafter"/>
</dbReference>
<evidence type="ECO:0000256" key="5">
    <source>
        <dbReference type="ARBA" id="ARBA00022679"/>
    </source>
</evidence>
<dbReference type="PANTHER" id="PTHR11048:SF39">
    <property type="entry name" value="POLYPRENYL TRANSFERASE AUSN"/>
    <property type="match status" value="1"/>
</dbReference>
<comment type="similarity">
    <text evidence="4">Belongs to the UbiA prenyltransferase family.</text>
</comment>
<organism evidence="10 11">
    <name type="scientific">Talaromyces atroroseus</name>
    <dbReference type="NCBI Taxonomy" id="1441469"/>
    <lineage>
        <taxon>Eukaryota</taxon>
        <taxon>Fungi</taxon>
        <taxon>Dikarya</taxon>
        <taxon>Ascomycota</taxon>
        <taxon>Pezizomycotina</taxon>
        <taxon>Eurotiomycetes</taxon>
        <taxon>Eurotiomycetidae</taxon>
        <taxon>Eurotiales</taxon>
        <taxon>Trichocomaceae</taxon>
        <taxon>Talaromyces</taxon>
        <taxon>Talaromyces sect. Trachyspermi</taxon>
    </lineage>
</organism>
<evidence type="ECO:0000313" key="10">
    <source>
        <dbReference type="EMBL" id="OKL56536.1"/>
    </source>
</evidence>
<dbReference type="InterPro" id="IPR039653">
    <property type="entry name" value="Prenyltransferase"/>
</dbReference>
<keyword evidence="6 9" id="KW-0812">Transmembrane</keyword>
<sequence>MAIEQVIRLAERFFTDPDHHIFAQVPPSWVPYVELTRLNQPVGALMPILLYGVGLTFAACVSQPLIPMSEFFVLAWHSDIWLFIMRHALCTFNDAIDYEYDRKVRRCRLRPVARGAITPERALQFSAAQLILGAYALSNLPRESHGLGVITTLIMMIYPFAKRFTHFPQLIMGSSFTVSIFMACAAVGVDASFESEQFPSALFLGVACMLIVAIADTIYAYQDIRDDAEAGIKSMTLVLGDRPKTWLWTLTAAVEGLLLMAGHQSNFSPIYYLVSCGGSFVVLSAMIALVDLRVAADCRWWFKRGGTGSVFAIMLGLYIEYFIRLCLFA</sequence>
<evidence type="ECO:0000256" key="9">
    <source>
        <dbReference type="SAM" id="Phobius"/>
    </source>
</evidence>
<gene>
    <name evidence="10" type="ORF">UA08_08090</name>
</gene>
<evidence type="ECO:0000256" key="4">
    <source>
        <dbReference type="ARBA" id="ARBA00005985"/>
    </source>
</evidence>
<comment type="caution">
    <text evidence="10">The sequence shown here is derived from an EMBL/GenBank/DDBJ whole genome shotgun (WGS) entry which is preliminary data.</text>
</comment>
<feature type="transmembrane region" description="Helical" evidence="9">
    <location>
        <begin position="270"/>
        <end position="292"/>
    </location>
</feature>
<feature type="transmembrane region" description="Helical" evidence="9">
    <location>
        <begin position="48"/>
        <end position="68"/>
    </location>
</feature>
<name>A0A225ANL2_TALAT</name>
<comment type="cofactor">
    <cofactor evidence="1">
        <name>Mg(2+)</name>
        <dbReference type="ChEBI" id="CHEBI:18420"/>
    </cofactor>
</comment>
<dbReference type="STRING" id="1441469.A0A225ANL2"/>
<dbReference type="GO" id="GO:0008412">
    <property type="term" value="F:4-hydroxybenzoate polyprenyltransferase activity"/>
    <property type="evidence" value="ECO:0007669"/>
    <property type="project" value="TreeGrafter"/>
</dbReference>
<protein>
    <recommendedName>
        <fullName evidence="12">4-hydroxybenzoate polyprenyltransferase, mitochondrial</fullName>
    </recommendedName>
</protein>
<evidence type="ECO:0000256" key="8">
    <source>
        <dbReference type="ARBA" id="ARBA00023136"/>
    </source>
</evidence>
<proteinExistence type="inferred from homology"/>
<dbReference type="InterPro" id="IPR000537">
    <property type="entry name" value="UbiA_prenyltransferase"/>
</dbReference>
<keyword evidence="8 9" id="KW-0472">Membrane</keyword>
<dbReference type="Proteomes" id="UP000214365">
    <property type="component" value="Unassembled WGS sequence"/>
</dbReference>
<evidence type="ECO:0000256" key="7">
    <source>
        <dbReference type="ARBA" id="ARBA00022989"/>
    </source>
</evidence>
<evidence type="ECO:0000313" key="11">
    <source>
        <dbReference type="Proteomes" id="UP000214365"/>
    </source>
</evidence>
<feature type="transmembrane region" description="Helical" evidence="9">
    <location>
        <begin position="304"/>
        <end position="323"/>
    </location>
</feature>
<feature type="transmembrane region" description="Helical" evidence="9">
    <location>
        <begin position="144"/>
        <end position="161"/>
    </location>
</feature>
<dbReference type="FunFam" id="1.20.120.1780:FF:000001">
    <property type="entry name" value="4-hydroxybenzoate octaprenyltransferase"/>
    <property type="match status" value="1"/>
</dbReference>
<dbReference type="AlphaFoldDB" id="A0A225ANL2"/>
<reference evidence="10 11" key="1">
    <citation type="submission" date="2015-06" db="EMBL/GenBank/DDBJ databases">
        <title>Talaromyces atroroseus IBT 11181 draft genome.</title>
        <authorList>
            <person name="Rasmussen K.B."/>
            <person name="Rasmussen S."/>
            <person name="Petersen B."/>
            <person name="Sicheritz-Ponten T."/>
            <person name="Mortensen U.H."/>
            <person name="Thrane U."/>
        </authorList>
    </citation>
    <scope>NUCLEOTIDE SEQUENCE [LARGE SCALE GENOMIC DNA]</scope>
    <source>
        <strain evidence="10 11">IBT 11181</strain>
    </source>
</reference>
<dbReference type="RefSeq" id="XP_020116657.1">
    <property type="nucleotide sequence ID" value="XM_020263294.1"/>
</dbReference>
<comment type="pathway">
    <text evidence="3">Secondary metabolite biosynthesis; terpenoid biosynthesis.</text>
</comment>
<evidence type="ECO:0000256" key="1">
    <source>
        <dbReference type="ARBA" id="ARBA00001946"/>
    </source>
</evidence>
<dbReference type="PANTHER" id="PTHR11048">
    <property type="entry name" value="PRENYLTRANSFERASES"/>
    <property type="match status" value="1"/>
</dbReference>
<dbReference type="OrthoDB" id="18170at2759"/>
<comment type="subcellular location">
    <subcellularLocation>
        <location evidence="2">Membrane</location>
        <topology evidence="2">Multi-pass membrane protein</topology>
    </subcellularLocation>
</comment>
<evidence type="ECO:0000256" key="6">
    <source>
        <dbReference type="ARBA" id="ARBA00022692"/>
    </source>
</evidence>
<feature type="transmembrane region" description="Helical" evidence="9">
    <location>
        <begin position="170"/>
        <end position="189"/>
    </location>
</feature>
<dbReference type="Pfam" id="PF01040">
    <property type="entry name" value="UbiA"/>
    <property type="match status" value="1"/>
</dbReference>
<keyword evidence="11" id="KW-1185">Reference proteome</keyword>
<keyword evidence="5" id="KW-0808">Transferase</keyword>
<dbReference type="CDD" id="cd13959">
    <property type="entry name" value="PT_UbiA_COQ2"/>
    <property type="match status" value="1"/>
</dbReference>
<dbReference type="Gene3D" id="1.10.357.140">
    <property type="entry name" value="UbiA prenyltransferase"/>
    <property type="match status" value="1"/>
</dbReference>
<feature type="transmembrane region" description="Helical" evidence="9">
    <location>
        <begin position="201"/>
        <end position="224"/>
    </location>
</feature>
<dbReference type="GO" id="GO:0006744">
    <property type="term" value="P:ubiquinone biosynthetic process"/>
    <property type="evidence" value="ECO:0007669"/>
    <property type="project" value="TreeGrafter"/>
</dbReference>
<dbReference type="InterPro" id="IPR044878">
    <property type="entry name" value="UbiA_sf"/>
</dbReference>
<evidence type="ECO:0000256" key="3">
    <source>
        <dbReference type="ARBA" id="ARBA00004721"/>
    </source>
</evidence>
<evidence type="ECO:0000256" key="2">
    <source>
        <dbReference type="ARBA" id="ARBA00004141"/>
    </source>
</evidence>
<dbReference type="GeneID" id="31007846"/>